<evidence type="ECO:0000313" key="1">
    <source>
        <dbReference type="EMBL" id="KAH7850146.1"/>
    </source>
</evidence>
<comment type="caution">
    <text evidence="1">The sequence shown here is derived from an EMBL/GenBank/DDBJ whole genome shotgun (WGS) entry which is preliminary data.</text>
</comment>
<organism evidence="1 2">
    <name type="scientific">Vaccinium darrowii</name>
    <dbReference type="NCBI Taxonomy" id="229202"/>
    <lineage>
        <taxon>Eukaryota</taxon>
        <taxon>Viridiplantae</taxon>
        <taxon>Streptophyta</taxon>
        <taxon>Embryophyta</taxon>
        <taxon>Tracheophyta</taxon>
        <taxon>Spermatophyta</taxon>
        <taxon>Magnoliopsida</taxon>
        <taxon>eudicotyledons</taxon>
        <taxon>Gunneridae</taxon>
        <taxon>Pentapetalae</taxon>
        <taxon>asterids</taxon>
        <taxon>Ericales</taxon>
        <taxon>Ericaceae</taxon>
        <taxon>Vaccinioideae</taxon>
        <taxon>Vaccinieae</taxon>
        <taxon>Vaccinium</taxon>
    </lineage>
</organism>
<keyword evidence="2" id="KW-1185">Reference proteome</keyword>
<dbReference type="Proteomes" id="UP000828048">
    <property type="component" value="Chromosome 7"/>
</dbReference>
<dbReference type="EMBL" id="CM037157">
    <property type="protein sequence ID" value="KAH7850146.1"/>
    <property type="molecule type" value="Genomic_DNA"/>
</dbReference>
<reference evidence="1 2" key="1">
    <citation type="journal article" date="2021" name="Hortic Res">
        <title>High-quality reference genome and annotation aids understanding of berry development for evergreen blueberry (Vaccinium darrowii).</title>
        <authorList>
            <person name="Yu J."/>
            <person name="Hulse-Kemp A.M."/>
            <person name="Babiker E."/>
            <person name="Staton M."/>
        </authorList>
    </citation>
    <scope>NUCLEOTIDE SEQUENCE [LARGE SCALE GENOMIC DNA]</scope>
    <source>
        <strain evidence="2">cv. NJ 8807/NJ 8810</strain>
        <tissue evidence="1">Young leaf</tissue>
    </source>
</reference>
<protein>
    <submittedName>
        <fullName evidence="1">Uncharacterized protein</fullName>
    </submittedName>
</protein>
<name>A0ACB7Y9E8_9ERIC</name>
<gene>
    <name evidence="1" type="ORF">Vadar_028545</name>
</gene>
<accession>A0ACB7Y9E8</accession>
<sequence>MGVPAFYRWLAEKYPLVVVDVIEEEPVVIDGVKIPVDTSKPNPNSIEFDNLYLDMNGIIHPCFHPEDRPSPTTFDEVFQCMFDYIDRLFIMVRPRKLLYMAIDGVAPRAKMNQQRSRRFRAAKDAADAAAEEEKLREEFEREGRKLPAKQESQVFDSNVITPGTEFMGVLSIALQYYIHLRLNNDPGWKSIKVILSDANVPGEGEHKIMSYIRLQRNLPGHDPNTRHCLCGLDADLIMLALATHEVHFSILREVVFMPGQQDKCFLCGQMGHLAADCEGKAKRKAGEFDEKGDSDVVAKKPYQFLNIWTLREYLEYEMRIPNPPFEIDLECIVDDFIFMCFFVGNDFLPHMPTLEIREGAINLLLAVYKKEFRALGGYLTDASKPNLSRVEHFIQVVGSYEDKIFQKRARLHQKQAERIKREKAQTKRGDDTEPQVKPKSVVPVARYHGSRLASSSSPSPYQQKGFSDGTASTSAVRNENLLGQVTMDVSVLDIRNKKPETSDDEQTYFRARKSARLSSGATVGAAVVEAENSLEIEIHENKEELKTKLKELLREKSDVFSSKNPDEDKIKLGDPGWKERYYEEKFSAKSPEELERMRKDVVLRYTEGLCWVMHYYYEGVCSWQWFYPYHYAPFASDLKDLGELSISFELGSPFKPFNQLLGVFPAASAHALPEHYRRLMTDPNSPIIDFYPTDFEVDMNGKRYAWQGVAKLPFIDEARLLAEVAKVEHTLTEEEVRRNSMMFDMLYVPLSHPVSPYIMSLNDRCKLLTNEERAEIKEQLDPSASDGMNGYISLCAGDPCPTIFRSPVGGMEDVMNNQVITAVYRLPDAHKHIARPPAGVTYPEKTVTMGDLKAGPPLWHEDSGKRPCENGRHLPNGTISGRQLGEASRRLVVNSLQLRTDRNGFSNQPRGRPLSSHQNNRYHDNERNRVVPPRTGYHPQTSDGHHRPPNPSPVQNQVDQSYHRLRASLVSYDTYSGYHSQHERNNRRPTDQNRDYSPGFQQYGRNRYPRQGPPHVGVQHPVPSRPQFQEQRGYSQRFQQYDGNSYPGQGPPLRGVQTPIPNRAQFHQQGGYNNYGSYQQYGAPSYHSYRASATWVPRVNPSSGREGYIHPQQVDGQFSALDQGASRNPPPPRYSR</sequence>
<evidence type="ECO:0000313" key="2">
    <source>
        <dbReference type="Proteomes" id="UP000828048"/>
    </source>
</evidence>
<proteinExistence type="predicted"/>